<feature type="binding site" evidence="9">
    <location>
        <position position="95"/>
    </location>
    <ligand>
        <name>Zn(2+)</name>
        <dbReference type="ChEBI" id="CHEBI:29105"/>
    </ligand>
</feature>
<dbReference type="Gene3D" id="3.30.1490.190">
    <property type="match status" value="1"/>
</dbReference>
<comment type="similarity">
    <text evidence="2">Belongs to the Fur family.</text>
</comment>
<feature type="binding site" evidence="9">
    <location>
        <position position="132"/>
    </location>
    <ligand>
        <name>Zn(2+)</name>
        <dbReference type="ChEBI" id="CHEBI:29105"/>
    </ligand>
</feature>
<dbReference type="OrthoDB" id="8659436at2"/>
<evidence type="ECO:0000256" key="2">
    <source>
        <dbReference type="ARBA" id="ARBA00007957"/>
    </source>
</evidence>
<dbReference type="Proteomes" id="UP000180098">
    <property type="component" value="Unassembled WGS sequence"/>
</dbReference>
<name>A0A1S2LUD1_9BACI</name>
<protein>
    <submittedName>
        <fullName evidence="11">Transcriptional repressor</fullName>
    </submittedName>
</protein>
<evidence type="ECO:0000313" key="11">
    <source>
        <dbReference type="EMBL" id="OIJ16119.1"/>
    </source>
</evidence>
<dbReference type="InterPro" id="IPR002481">
    <property type="entry name" value="FUR"/>
</dbReference>
<keyword evidence="8" id="KW-0804">Transcription</keyword>
<dbReference type="RefSeq" id="WP_071312044.1">
    <property type="nucleotide sequence ID" value="NZ_MLQQ01000001.1"/>
</dbReference>
<dbReference type="PANTHER" id="PTHR33202">
    <property type="entry name" value="ZINC UPTAKE REGULATION PROTEIN"/>
    <property type="match status" value="1"/>
</dbReference>
<evidence type="ECO:0000256" key="4">
    <source>
        <dbReference type="ARBA" id="ARBA00022491"/>
    </source>
</evidence>
<dbReference type="GO" id="GO:1900376">
    <property type="term" value="P:regulation of secondary metabolite biosynthetic process"/>
    <property type="evidence" value="ECO:0007669"/>
    <property type="project" value="TreeGrafter"/>
</dbReference>
<feature type="binding site" evidence="9">
    <location>
        <position position="98"/>
    </location>
    <ligand>
        <name>Zn(2+)</name>
        <dbReference type="ChEBI" id="CHEBI:29105"/>
    </ligand>
</feature>
<dbReference type="Pfam" id="PF01475">
    <property type="entry name" value="FUR"/>
    <property type="match status" value="1"/>
</dbReference>
<dbReference type="AlphaFoldDB" id="A0A1S2LUD1"/>
<feature type="binding site" evidence="10">
    <location>
        <position position="89"/>
    </location>
    <ligand>
        <name>Fe cation</name>
        <dbReference type="ChEBI" id="CHEBI:24875"/>
    </ligand>
</feature>
<dbReference type="GO" id="GO:0008270">
    <property type="term" value="F:zinc ion binding"/>
    <property type="evidence" value="ECO:0007669"/>
    <property type="project" value="TreeGrafter"/>
</dbReference>
<dbReference type="GO" id="GO:0005737">
    <property type="term" value="C:cytoplasm"/>
    <property type="evidence" value="ECO:0007669"/>
    <property type="project" value="UniProtKB-SubCell"/>
</dbReference>
<dbReference type="InterPro" id="IPR036390">
    <property type="entry name" value="WH_DNA-bd_sf"/>
</dbReference>
<keyword evidence="7" id="KW-0238">DNA-binding</keyword>
<dbReference type="CDD" id="cd07153">
    <property type="entry name" value="Fur_like"/>
    <property type="match status" value="1"/>
</dbReference>
<evidence type="ECO:0000256" key="9">
    <source>
        <dbReference type="PIRSR" id="PIRSR602481-1"/>
    </source>
</evidence>
<gene>
    <name evidence="11" type="ORF">BKP35_03840</name>
</gene>
<dbReference type="EMBL" id="MLQQ01000001">
    <property type="protein sequence ID" value="OIJ16119.1"/>
    <property type="molecule type" value="Genomic_DNA"/>
</dbReference>
<dbReference type="InterPro" id="IPR036388">
    <property type="entry name" value="WH-like_DNA-bd_sf"/>
</dbReference>
<reference evidence="11 12" key="1">
    <citation type="submission" date="2016-10" db="EMBL/GenBank/DDBJ databases">
        <title>Draft genome sequences of four alkaliphilic bacteria belonging to the Anaerobacillus genus.</title>
        <authorList>
            <person name="Bassil N.M."/>
            <person name="Lloyd J.R."/>
        </authorList>
    </citation>
    <scope>NUCLEOTIDE SEQUENCE [LARGE SCALE GENOMIC DNA]</scope>
    <source>
        <strain evidence="11 12">DSM 15340</strain>
    </source>
</reference>
<evidence type="ECO:0000256" key="10">
    <source>
        <dbReference type="PIRSR" id="PIRSR602481-2"/>
    </source>
</evidence>
<feature type="binding site" evidence="9">
    <location>
        <position position="135"/>
    </location>
    <ligand>
        <name>Zn(2+)</name>
        <dbReference type="ChEBI" id="CHEBI:29105"/>
    </ligand>
</feature>
<evidence type="ECO:0000256" key="3">
    <source>
        <dbReference type="ARBA" id="ARBA00022490"/>
    </source>
</evidence>
<evidence type="ECO:0000256" key="1">
    <source>
        <dbReference type="ARBA" id="ARBA00004496"/>
    </source>
</evidence>
<keyword evidence="12" id="KW-1185">Reference proteome</keyword>
<dbReference type="GO" id="GO:0000976">
    <property type="term" value="F:transcription cis-regulatory region binding"/>
    <property type="evidence" value="ECO:0007669"/>
    <property type="project" value="TreeGrafter"/>
</dbReference>
<sequence length="136" mass="15813">MDVTKALLILKEKGYKHTGKREQMLQLFSEEKRYIAAKDVLEAMQNEYPGLSFDTIYRNLSTFVELGILEMTELEGEKKFRFSCSTDEHHHHIICLTCGKTKHIHLCPMDQLSGDSNDFKIVGHKFEVYGYCKECM</sequence>
<dbReference type="InterPro" id="IPR043135">
    <property type="entry name" value="Fur_C"/>
</dbReference>
<evidence type="ECO:0000313" key="12">
    <source>
        <dbReference type="Proteomes" id="UP000180098"/>
    </source>
</evidence>
<comment type="cofactor">
    <cofactor evidence="10">
        <name>Mn(2+)</name>
        <dbReference type="ChEBI" id="CHEBI:29035"/>
    </cofactor>
    <cofactor evidence="10">
        <name>Fe(2+)</name>
        <dbReference type="ChEBI" id="CHEBI:29033"/>
    </cofactor>
    <text evidence="10">Binds 1 Mn(2+) or Fe(2+) ion per subunit.</text>
</comment>
<dbReference type="SUPFAM" id="SSF46785">
    <property type="entry name" value="Winged helix' DNA-binding domain"/>
    <property type="match status" value="1"/>
</dbReference>
<comment type="cofactor">
    <cofactor evidence="9">
        <name>Zn(2+)</name>
        <dbReference type="ChEBI" id="CHEBI:29105"/>
    </cofactor>
    <text evidence="9">Binds 1 zinc ion per subunit.</text>
</comment>
<dbReference type="GO" id="GO:0045892">
    <property type="term" value="P:negative regulation of DNA-templated transcription"/>
    <property type="evidence" value="ECO:0007669"/>
    <property type="project" value="TreeGrafter"/>
</dbReference>
<evidence type="ECO:0000256" key="8">
    <source>
        <dbReference type="ARBA" id="ARBA00023163"/>
    </source>
</evidence>
<keyword evidence="9" id="KW-0479">Metal-binding</keyword>
<keyword evidence="4" id="KW-0678">Repressor</keyword>
<keyword evidence="3" id="KW-0963">Cytoplasm</keyword>
<keyword evidence="10" id="KW-0408">Iron</keyword>
<dbReference type="GO" id="GO:0003700">
    <property type="term" value="F:DNA-binding transcription factor activity"/>
    <property type="evidence" value="ECO:0007669"/>
    <property type="project" value="InterPro"/>
</dbReference>
<dbReference type="Gene3D" id="1.10.10.10">
    <property type="entry name" value="Winged helix-like DNA-binding domain superfamily/Winged helix DNA-binding domain"/>
    <property type="match status" value="1"/>
</dbReference>
<dbReference type="PANTHER" id="PTHR33202:SF1">
    <property type="entry name" value="FERRIC UPTAKE REGULATION PROTEIN"/>
    <property type="match status" value="1"/>
</dbReference>
<comment type="subcellular location">
    <subcellularLocation>
        <location evidence="1">Cytoplasm</location>
    </subcellularLocation>
</comment>
<evidence type="ECO:0000256" key="6">
    <source>
        <dbReference type="ARBA" id="ARBA00023015"/>
    </source>
</evidence>
<comment type="caution">
    <text evidence="11">The sequence shown here is derived from an EMBL/GenBank/DDBJ whole genome shotgun (WGS) entry which is preliminary data.</text>
</comment>
<organism evidence="11 12">
    <name type="scientific">Anaerobacillus arseniciselenatis</name>
    <dbReference type="NCBI Taxonomy" id="85682"/>
    <lineage>
        <taxon>Bacteria</taxon>
        <taxon>Bacillati</taxon>
        <taxon>Bacillota</taxon>
        <taxon>Bacilli</taxon>
        <taxon>Bacillales</taxon>
        <taxon>Bacillaceae</taxon>
        <taxon>Anaerobacillus</taxon>
    </lineage>
</organism>
<keyword evidence="6" id="KW-0805">Transcription regulation</keyword>
<feature type="binding site" evidence="10">
    <location>
        <position position="124"/>
    </location>
    <ligand>
        <name>Fe cation</name>
        <dbReference type="ChEBI" id="CHEBI:24875"/>
    </ligand>
</feature>
<evidence type="ECO:0000256" key="7">
    <source>
        <dbReference type="ARBA" id="ARBA00023125"/>
    </source>
</evidence>
<evidence type="ECO:0000256" key="5">
    <source>
        <dbReference type="ARBA" id="ARBA00022833"/>
    </source>
</evidence>
<keyword evidence="5 9" id="KW-0862">Zinc</keyword>
<accession>A0A1S2LUD1</accession>
<proteinExistence type="inferred from homology"/>